<evidence type="ECO:0000313" key="3">
    <source>
        <dbReference type="Proteomes" id="UP001157006"/>
    </source>
</evidence>
<evidence type="ECO:0000256" key="1">
    <source>
        <dbReference type="SAM" id="MobiDB-lite"/>
    </source>
</evidence>
<proteinExistence type="predicted"/>
<protein>
    <submittedName>
        <fullName evidence="2">Uncharacterized protein</fullName>
    </submittedName>
</protein>
<dbReference type="EMBL" id="OX451737">
    <property type="protein sequence ID" value="CAI8597713.1"/>
    <property type="molecule type" value="Genomic_DNA"/>
</dbReference>
<keyword evidence="3" id="KW-1185">Reference proteome</keyword>
<accession>A0AAV0ZJH5</accession>
<dbReference type="Proteomes" id="UP001157006">
    <property type="component" value="Chromosome 2"/>
</dbReference>
<evidence type="ECO:0000313" key="2">
    <source>
        <dbReference type="EMBL" id="CAI8597713.1"/>
    </source>
</evidence>
<name>A0AAV0ZJH5_VICFA</name>
<dbReference type="AlphaFoldDB" id="A0AAV0ZJH5"/>
<reference evidence="2 3" key="1">
    <citation type="submission" date="2023-01" db="EMBL/GenBank/DDBJ databases">
        <authorList>
            <person name="Kreplak J."/>
        </authorList>
    </citation>
    <scope>NUCLEOTIDE SEQUENCE [LARGE SCALE GENOMIC DNA]</scope>
</reference>
<feature type="region of interest" description="Disordered" evidence="1">
    <location>
        <begin position="1"/>
        <end position="20"/>
    </location>
</feature>
<organism evidence="2 3">
    <name type="scientific">Vicia faba</name>
    <name type="common">Broad bean</name>
    <name type="synonym">Faba vulgaris</name>
    <dbReference type="NCBI Taxonomy" id="3906"/>
    <lineage>
        <taxon>Eukaryota</taxon>
        <taxon>Viridiplantae</taxon>
        <taxon>Streptophyta</taxon>
        <taxon>Embryophyta</taxon>
        <taxon>Tracheophyta</taxon>
        <taxon>Spermatophyta</taxon>
        <taxon>Magnoliopsida</taxon>
        <taxon>eudicotyledons</taxon>
        <taxon>Gunneridae</taxon>
        <taxon>Pentapetalae</taxon>
        <taxon>rosids</taxon>
        <taxon>fabids</taxon>
        <taxon>Fabales</taxon>
        <taxon>Fabaceae</taxon>
        <taxon>Papilionoideae</taxon>
        <taxon>50 kb inversion clade</taxon>
        <taxon>NPAAA clade</taxon>
        <taxon>Hologalegina</taxon>
        <taxon>IRL clade</taxon>
        <taxon>Fabeae</taxon>
        <taxon>Vicia</taxon>
    </lineage>
</organism>
<sequence length="95" mass="10819">MCHVTSSSNPTSESEYDASNSHNIGQMLENFIHQVIVPRESVLKEFSSQLVVTSTQEIMASKQEEMDVQMKIVPARKDEMGFDLKVILEIRKHKP</sequence>
<gene>
    <name evidence="2" type="ORF">VFH_II094320</name>
</gene>